<organism evidence="1 2">
    <name type="scientific">Pistacia atlantica</name>
    <dbReference type="NCBI Taxonomy" id="434234"/>
    <lineage>
        <taxon>Eukaryota</taxon>
        <taxon>Viridiplantae</taxon>
        <taxon>Streptophyta</taxon>
        <taxon>Embryophyta</taxon>
        <taxon>Tracheophyta</taxon>
        <taxon>Spermatophyta</taxon>
        <taxon>Magnoliopsida</taxon>
        <taxon>eudicotyledons</taxon>
        <taxon>Gunneridae</taxon>
        <taxon>Pentapetalae</taxon>
        <taxon>rosids</taxon>
        <taxon>malvids</taxon>
        <taxon>Sapindales</taxon>
        <taxon>Anacardiaceae</taxon>
        <taxon>Pistacia</taxon>
    </lineage>
</organism>
<evidence type="ECO:0000313" key="2">
    <source>
        <dbReference type="Proteomes" id="UP001164250"/>
    </source>
</evidence>
<accession>A0ACC1BF50</accession>
<name>A0ACC1BF50_9ROSI</name>
<protein>
    <submittedName>
        <fullName evidence="1">Uncharacterized protein</fullName>
    </submittedName>
</protein>
<evidence type="ECO:0000313" key="1">
    <source>
        <dbReference type="EMBL" id="KAJ0097442.1"/>
    </source>
</evidence>
<sequence length="45" mass="5454">MNVRLHTLEGEFESFHMKELETISKYFSRVQAVANQLQEKWRNVE</sequence>
<dbReference type="EMBL" id="CM047901">
    <property type="protein sequence ID" value="KAJ0097442.1"/>
    <property type="molecule type" value="Genomic_DNA"/>
</dbReference>
<gene>
    <name evidence="1" type="ORF">Patl1_28282</name>
</gene>
<comment type="caution">
    <text evidence="1">The sequence shown here is derived from an EMBL/GenBank/DDBJ whole genome shotgun (WGS) entry which is preliminary data.</text>
</comment>
<reference evidence="2" key="1">
    <citation type="journal article" date="2023" name="G3 (Bethesda)">
        <title>Genome assembly and association tests identify interacting loci associated with vigor, precocity, and sex in interspecific pistachio rootstocks.</title>
        <authorList>
            <person name="Palmer W."/>
            <person name="Jacygrad E."/>
            <person name="Sagayaradj S."/>
            <person name="Cavanaugh K."/>
            <person name="Han R."/>
            <person name="Bertier L."/>
            <person name="Beede B."/>
            <person name="Kafkas S."/>
            <person name="Golino D."/>
            <person name="Preece J."/>
            <person name="Michelmore R."/>
        </authorList>
    </citation>
    <scope>NUCLEOTIDE SEQUENCE [LARGE SCALE GENOMIC DNA]</scope>
</reference>
<proteinExistence type="predicted"/>
<dbReference type="Proteomes" id="UP001164250">
    <property type="component" value="Chromosome 5"/>
</dbReference>
<keyword evidence="2" id="KW-1185">Reference proteome</keyword>